<accession>A0A1C3KFU1</accession>
<dbReference type="SUPFAM" id="SSF57850">
    <property type="entry name" value="RING/U-box"/>
    <property type="match status" value="1"/>
</dbReference>
<dbReference type="InterPro" id="IPR023298">
    <property type="entry name" value="ATPase_P-typ_TM_dom_sf"/>
</dbReference>
<gene>
    <name evidence="5" type="primary">PmlGA01_130046600</name>
    <name evidence="5" type="ORF">PMLGA01_130046600</name>
</gene>
<dbReference type="EMBL" id="LT594501">
    <property type="protein sequence ID" value="SBT72538.1"/>
    <property type="molecule type" value="Genomic_DNA"/>
</dbReference>
<dbReference type="GO" id="GO:0061630">
    <property type="term" value="F:ubiquitin protein ligase activity"/>
    <property type="evidence" value="ECO:0007669"/>
    <property type="project" value="TreeGrafter"/>
</dbReference>
<evidence type="ECO:0000256" key="1">
    <source>
        <dbReference type="PROSITE-ProRule" id="PRU00175"/>
    </source>
</evidence>
<dbReference type="PANTHER" id="PTHR22765">
    <property type="entry name" value="RING FINGER AND PROTEASE ASSOCIATED DOMAIN-CONTAINING"/>
    <property type="match status" value="1"/>
</dbReference>
<dbReference type="PANTHER" id="PTHR22765:SF434">
    <property type="entry name" value="GB|AAD18119.1-RELATED"/>
    <property type="match status" value="1"/>
</dbReference>
<dbReference type="InterPro" id="IPR013083">
    <property type="entry name" value="Znf_RING/FYVE/PHD"/>
</dbReference>
<feature type="transmembrane region" description="Helical" evidence="3">
    <location>
        <begin position="442"/>
        <end position="468"/>
    </location>
</feature>
<protein>
    <submittedName>
        <fullName evidence="5">RING zinc finger protein, putative</fullName>
    </submittedName>
</protein>
<keyword evidence="3" id="KW-1133">Transmembrane helix</keyword>
<feature type="compositionally biased region" description="Acidic residues" evidence="2">
    <location>
        <begin position="65"/>
        <end position="83"/>
    </location>
</feature>
<evidence type="ECO:0000259" key="4">
    <source>
        <dbReference type="PROSITE" id="PS50089"/>
    </source>
</evidence>
<proteinExistence type="predicted"/>
<dbReference type="GO" id="GO:0006511">
    <property type="term" value="P:ubiquitin-dependent protein catabolic process"/>
    <property type="evidence" value="ECO:0007669"/>
    <property type="project" value="TreeGrafter"/>
</dbReference>
<sequence length="800" mass="91280">MNIDKNIGNEVVIIEKEKKEIEAVIKNDEEGIIQHSTKDNVIVQEKKCIVVNKECNDNNGNDNNDINDNDINDNDNNDKDIEEYLSGPEENTMENNIILSSNKNKEDIGSNNFNYKSSRSGNNNSTGTLKTFHNYFEDNVKNIVEANSDKIFNKNTNNSLIAIVNNLNMKEGVTSSCSKNVINHNNDENISECSIAHDIEKNDDSNNNINCEINGNSSGKLNSYPIDSPSDNPNDNTNDKHNNNPSDNLNNNVNPNDNANDNDNPNDNANDNDNPNENANDNENCPNDEEGTGSNEDNLEDTVESISSFMLEEDMNLSRRAYRNFQICSLFIHSTLLVMVLLLLGILCHDFFRPSLSNKETVMIYFCGILLILLCLHICVNLYISIRLLRQWEVSKILKSVESKIHVIVLVYFAMCAYIYFFEGRSYPINSTFSFTIILAVIYYLMPIFLYIILRLIFCIILLILVFLKRKSPTPKRILKKLKVMKYIEYRKYCEECYLSGNYFYNEKEEIQQEGIKNENAITIIGVDNIEGIDNNKVYHQEGIDKDLHSHTNPNVYANSTEASCIQKGYLNKSMDNDLPHTLNNNIIASCGNDSNSNMINYLENNNIFKGDTNINPGENIPDSADVQICSEKKNDNTSISNYSCQEVNNIKSDNDYSNNNNDNSNSNNNDNSNSNSNNNNSNNYCITNTTEQIDGSNEDTKTGVFDYFQKVLKKKKNDIEKEKNEIYGIYENVEDNNSVHINIENSDYVCSICCVEYLNDDDICILPCNYLHYYHKECIFTWLKRNNDCPLCRKNIGKL</sequence>
<feature type="transmembrane region" description="Helical" evidence="3">
    <location>
        <begin position="362"/>
        <end position="384"/>
    </location>
</feature>
<dbReference type="CDD" id="cd16454">
    <property type="entry name" value="RING-H2_PA-TM-RING"/>
    <property type="match status" value="1"/>
</dbReference>
<feature type="region of interest" description="Disordered" evidence="2">
    <location>
        <begin position="202"/>
        <end position="299"/>
    </location>
</feature>
<feature type="domain" description="RING-type" evidence="4">
    <location>
        <begin position="751"/>
        <end position="794"/>
    </location>
</feature>
<feature type="compositionally biased region" description="Acidic residues" evidence="2">
    <location>
        <begin position="286"/>
        <end position="299"/>
    </location>
</feature>
<dbReference type="Pfam" id="PF13639">
    <property type="entry name" value="zf-RING_2"/>
    <property type="match status" value="1"/>
</dbReference>
<feature type="region of interest" description="Disordered" evidence="2">
    <location>
        <begin position="55"/>
        <end position="83"/>
    </location>
</feature>
<evidence type="ECO:0000256" key="2">
    <source>
        <dbReference type="SAM" id="MobiDB-lite"/>
    </source>
</evidence>
<dbReference type="SUPFAM" id="SSF81665">
    <property type="entry name" value="Calcium ATPase, transmembrane domain M"/>
    <property type="match status" value="1"/>
</dbReference>
<keyword evidence="1" id="KW-0862">Zinc</keyword>
<keyword evidence="1" id="KW-0479">Metal-binding</keyword>
<dbReference type="GO" id="GO:0008270">
    <property type="term" value="F:zinc ion binding"/>
    <property type="evidence" value="ECO:0007669"/>
    <property type="project" value="UniProtKB-KW"/>
</dbReference>
<keyword evidence="1" id="KW-0863">Zinc-finger</keyword>
<evidence type="ECO:0000313" key="6">
    <source>
        <dbReference type="Proteomes" id="UP000219799"/>
    </source>
</evidence>
<dbReference type="Proteomes" id="UP000219799">
    <property type="component" value="Chromosome 13"/>
</dbReference>
<dbReference type="AlphaFoldDB" id="A0A1C3KFU1"/>
<dbReference type="Gene3D" id="3.30.40.10">
    <property type="entry name" value="Zinc/RING finger domain, C3HC4 (zinc finger)"/>
    <property type="match status" value="1"/>
</dbReference>
<feature type="compositionally biased region" description="Low complexity" evidence="2">
    <location>
        <begin position="243"/>
        <end position="285"/>
    </location>
</feature>
<keyword evidence="3" id="KW-0472">Membrane</keyword>
<reference evidence="5 6" key="1">
    <citation type="submission" date="2016-06" db="EMBL/GenBank/DDBJ databases">
        <authorList>
            <consortium name="Pathogen Informatics"/>
        </authorList>
    </citation>
    <scope>NUCLEOTIDE SEQUENCE [LARGE SCALE GENOMIC DNA]</scope>
    <source>
        <strain evidence="5">PmlGA01</strain>
    </source>
</reference>
<organism evidence="5 6">
    <name type="scientific">Plasmodium malariae</name>
    <dbReference type="NCBI Taxonomy" id="5858"/>
    <lineage>
        <taxon>Eukaryota</taxon>
        <taxon>Sar</taxon>
        <taxon>Alveolata</taxon>
        <taxon>Apicomplexa</taxon>
        <taxon>Aconoidasida</taxon>
        <taxon>Haemosporida</taxon>
        <taxon>Plasmodiidae</taxon>
        <taxon>Plasmodium</taxon>
        <taxon>Plasmodium (Plasmodium)</taxon>
    </lineage>
</organism>
<dbReference type="VEuPathDB" id="PlasmoDB:PmUG01_13052600"/>
<feature type="compositionally biased region" description="Low complexity" evidence="2">
    <location>
        <begin position="656"/>
        <end position="685"/>
    </location>
</feature>
<dbReference type="PROSITE" id="PS50089">
    <property type="entry name" value="ZF_RING_2"/>
    <property type="match status" value="1"/>
</dbReference>
<dbReference type="InterPro" id="IPR001841">
    <property type="entry name" value="Znf_RING"/>
</dbReference>
<evidence type="ECO:0000313" key="5">
    <source>
        <dbReference type="EMBL" id="SBT72538.1"/>
    </source>
</evidence>
<feature type="compositionally biased region" description="Low complexity" evidence="2">
    <location>
        <begin position="205"/>
        <end position="236"/>
    </location>
</feature>
<feature type="region of interest" description="Disordered" evidence="2">
    <location>
        <begin position="650"/>
        <end position="686"/>
    </location>
</feature>
<evidence type="ECO:0000256" key="3">
    <source>
        <dbReference type="SAM" id="Phobius"/>
    </source>
</evidence>
<name>A0A1C3KFU1_PLAMA</name>
<dbReference type="InterPro" id="IPR051826">
    <property type="entry name" value="E3_ubiquitin-ligase_domain"/>
</dbReference>
<feature type="transmembrane region" description="Helical" evidence="3">
    <location>
        <begin position="405"/>
        <end position="422"/>
    </location>
</feature>
<keyword evidence="3" id="KW-0812">Transmembrane</keyword>
<feature type="transmembrane region" description="Helical" evidence="3">
    <location>
        <begin position="325"/>
        <end position="347"/>
    </location>
</feature>